<dbReference type="InterPro" id="IPR018811">
    <property type="entry name" value="MRX11"/>
</dbReference>
<gene>
    <name evidence="3" type="ORF">SMACR_04389</name>
</gene>
<sequence>MSFRPRPNPRFLNLGFGAGRPRIGPAGSRDQTHELSQFSASTKSRFSTSSSSSTPLPHASPRPRSYQYHHPGRQKQHNHNHSNRSWNQQQQQQTRRNSTNSNSQSNPNGPNPNKNTNKNSERLSRLLTRLPRFLHPYLHSLRSSPSSFIVAFLILHEITAVLPGLGFFYFFHYYDTGHDGSDDEDSEAKTIGRRFESWVMGWMMKHGYSEVIDKKMEGFERWFRRKGYFGFDGGQGKEDGDGKEEGRLNAVEAEGGADGKEGEGEGKEQALMKKWRSGDEKYRVLVDAALAYAITKVLLPVRIIVSVQATPWFSGVLGRVRRVFGRGLRK</sequence>
<dbReference type="AlphaFoldDB" id="A0A8S8ZL81"/>
<keyword evidence="2" id="KW-0472">Membrane</keyword>
<comment type="caution">
    <text evidence="3">The sequence shown here is derived from an EMBL/GenBank/DDBJ whole genome shotgun (WGS) entry which is preliminary data.</text>
</comment>
<dbReference type="PANTHER" id="PTHR28002:SF1">
    <property type="entry name" value="MIOREX COMPLEX COMPONENT 11"/>
    <property type="match status" value="1"/>
</dbReference>
<evidence type="ECO:0000256" key="1">
    <source>
        <dbReference type="SAM" id="MobiDB-lite"/>
    </source>
</evidence>
<dbReference type="Pfam" id="PF10306">
    <property type="entry name" value="FLILHELTA"/>
    <property type="match status" value="1"/>
</dbReference>
<proteinExistence type="predicted"/>
<dbReference type="VEuPathDB" id="FungiDB:SMAC_04389"/>
<evidence type="ECO:0000256" key="2">
    <source>
        <dbReference type="SAM" id="Phobius"/>
    </source>
</evidence>
<protein>
    <submittedName>
        <fullName evidence="3">Uncharacterized protein</fullName>
    </submittedName>
</protein>
<keyword evidence="2" id="KW-1133">Transmembrane helix</keyword>
<name>A0A8S8ZL81_SORMA</name>
<reference evidence="3 4" key="1">
    <citation type="submission" date="2017-07" db="EMBL/GenBank/DDBJ databases">
        <title>Genome sequence of the Sordaria macrospora wild type strain R19027.</title>
        <authorList>
            <person name="Nowrousian M."/>
            <person name="Teichert I."/>
            <person name="Kueck U."/>
        </authorList>
    </citation>
    <scope>NUCLEOTIDE SEQUENCE [LARGE SCALE GENOMIC DNA]</scope>
    <source>
        <strain evidence="3 4">R19027</strain>
        <tissue evidence="3">Mycelium</tissue>
    </source>
</reference>
<accession>A0A8S8ZL81</accession>
<dbReference type="Proteomes" id="UP000433876">
    <property type="component" value="Unassembled WGS sequence"/>
</dbReference>
<feature type="transmembrane region" description="Helical" evidence="2">
    <location>
        <begin position="148"/>
        <end position="171"/>
    </location>
</feature>
<organism evidence="3 4">
    <name type="scientific">Sordaria macrospora</name>
    <dbReference type="NCBI Taxonomy" id="5147"/>
    <lineage>
        <taxon>Eukaryota</taxon>
        <taxon>Fungi</taxon>
        <taxon>Dikarya</taxon>
        <taxon>Ascomycota</taxon>
        <taxon>Pezizomycotina</taxon>
        <taxon>Sordariomycetes</taxon>
        <taxon>Sordariomycetidae</taxon>
        <taxon>Sordariales</taxon>
        <taxon>Sordariaceae</taxon>
        <taxon>Sordaria</taxon>
    </lineage>
</organism>
<dbReference type="PANTHER" id="PTHR28002">
    <property type="entry name" value="MIOREX COMPLEX COMPONENT 11"/>
    <property type="match status" value="1"/>
</dbReference>
<keyword evidence="2" id="KW-0812">Transmembrane</keyword>
<feature type="region of interest" description="Disordered" evidence="1">
    <location>
        <begin position="1"/>
        <end position="119"/>
    </location>
</feature>
<feature type="compositionally biased region" description="Basic residues" evidence="1">
    <location>
        <begin position="70"/>
        <end position="82"/>
    </location>
</feature>
<evidence type="ECO:0000313" key="3">
    <source>
        <dbReference type="EMBL" id="KAA8631454.1"/>
    </source>
</evidence>
<dbReference type="EMBL" id="NMPR01000076">
    <property type="protein sequence ID" value="KAA8631454.1"/>
    <property type="molecule type" value="Genomic_DNA"/>
</dbReference>
<evidence type="ECO:0000313" key="4">
    <source>
        <dbReference type="Proteomes" id="UP000433876"/>
    </source>
</evidence>
<feature type="compositionally biased region" description="Low complexity" evidence="1">
    <location>
        <begin position="83"/>
        <end position="118"/>
    </location>
</feature>
<feature type="compositionally biased region" description="Low complexity" evidence="1">
    <location>
        <begin position="39"/>
        <end position="54"/>
    </location>
</feature>
<dbReference type="GO" id="GO:0005739">
    <property type="term" value="C:mitochondrion"/>
    <property type="evidence" value="ECO:0007669"/>
    <property type="project" value="TreeGrafter"/>
</dbReference>